<keyword evidence="6 7" id="KW-0472">Membrane</keyword>
<dbReference type="EMBL" id="JQED01000005">
    <property type="protein sequence ID" value="KGJ94734.1"/>
    <property type="molecule type" value="Genomic_DNA"/>
</dbReference>
<feature type="transmembrane region" description="Helical" evidence="7">
    <location>
        <begin position="400"/>
        <end position="426"/>
    </location>
</feature>
<evidence type="ECO:0000313" key="11">
    <source>
        <dbReference type="Proteomes" id="UP000029843"/>
    </source>
</evidence>
<feature type="domain" description="ABC3 transporter permease C-terminal" evidence="8">
    <location>
        <begin position="308"/>
        <end position="436"/>
    </location>
</feature>
<dbReference type="InterPro" id="IPR051447">
    <property type="entry name" value="Lipoprotein-release_system"/>
</dbReference>
<feature type="transmembrane region" description="Helical" evidence="7">
    <location>
        <begin position="357"/>
        <end position="380"/>
    </location>
</feature>
<feature type="transmembrane region" description="Helical" evidence="7">
    <location>
        <begin position="304"/>
        <end position="322"/>
    </location>
</feature>
<protein>
    <submittedName>
        <fullName evidence="10">MacB-like periplasmic core domain containing protein</fullName>
    </submittedName>
</protein>
<keyword evidence="3" id="KW-1003">Cell membrane</keyword>
<comment type="subcellular location">
    <subcellularLocation>
        <location evidence="1">Cell membrane</location>
        <topology evidence="1">Multi-pass membrane protein</topology>
    </subcellularLocation>
</comment>
<name>A0A099KVG6_COLPS</name>
<reference evidence="10 11" key="1">
    <citation type="submission" date="2014-08" db="EMBL/GenBank/DDBJ databases">
        <title>Genomic and Phenotypic Diversity of Colwellia psychrerythraea strains from Disparate Marine Basins.</title>
        <authorList>
            <person name="Techtmann S.M."/>
            <person name="Stelling S.C."/>
            <person name="Utturkar S.M."/>
            <person name="Alshibli N."/>
            <person name="Harris A."/>
            <person name="Brown S.D."/>
            <person name="Hazen T.C."/>
        </authorList>
    </citation>
    <scope>NUCLEOTIDE SEQUENCE [LARGE SCALE GENOMIC DNA]</scope>
    <source>
        <strain evidence="10 11">ND2E</strain>
    </source>
</reference>
<dbReference type="OrthoDB" id="9770036at2"/>
<evidence type="ECO:0000256" key="2">
    <source>
        <dbReference type="ARBA" id="ARBA00005236"/>
    </source>
</evidence>
<evidence type="ECO:0000256" key="5">
    <source>
        <dbReference type="ARBA" id="ARBA00022989"/>
    </source>
</evidence>
<dbReference type="PATRIC" id="fig|28229.4.peg.942"/>
<feature type="domain" description="MacB-like periplasmic core" evidence="9">
    <location>
        <begin position="57"/>
        <end position="251"/>
    </location>
</feature>
<evidence type="ECO:0000256" key="3">
    <source>
        <dbReference type="ARBA" id="ARBA00022475"/>
    </source>
</evidence>
<dbReference type="GO" id="GO:0044874">
    <property type="term" value="P:lipoprotein localization to outer membrane"/>
    <property type="evidence" value="ECO:0007669"/>
    <property type="project" value="TreeGrafter"/>
</dbReference>
<comment type="similarity">
    <text evidence="2">Belongs to the ABC-4 integral membrane protein family. LolC/E subfamily.</text>
</comment>
<evidence type="ECO:0000259" key="9">
    <source>
        <dbReference type="Pfam" id="PF12704"/>
    </source>
</evidence>
<comment type="caution">
    <text evidence="10">The sequence shown here is derived from an EMBL/GenBank/DDBJ whole genome shotgun (WGS) entry which is preliminary data.</text>
</comment>
<evidence type="ECO:0000313" key="10">
    <source>
        <dbReference type="EMBL" id="KGJ94734.1"/>
    </source>
</evidence>
<dbReference type="InterPro" id="IPR003838">
    <property type="entry name" value="ABC3_permease_C"/>
</dbReference>
<proteinExistence type="inferred from homology"/>
<dbReference type="Pfam" id="PF02687">
    <property type="entry name" value="FtsX"/>
    <property type="match status" value="1"/>
</dbReference>
<feature type="transmembrane region" description="Helical" evidence="7">
    <location>
        <begin position="57"/>
        <end position="78"/>
    </location>
</feature>
<keyword evidence="5 7" id="KW-1133">Transmembrane helix</keyword>
<gene>
    <name evidence="10" type="ORF">ND2E_1923</name>
</gene>
<dbReference type="InterPro" id="IPR025857">
    <property type="entry name" value="MacB_PCD"/>
</dbReference>
<dbReference type="RefSeq" id="WP_033092643.1">
    <property type="nucleotide sequence ID" value="NZ_JQED01000005.1"/>
</dbReference>
<dbReference type="Proteomes" id="UP000029843">
    <property type="component" value="Unassembled WGS sequence"/>
</dbReference>
<sequence>MATQTPKSSNSANSVKLDNNGSSTIIDQAISTQKNSSQRTLIARLAKRSLFRNTRRTLLTVLLISCSLAAILFTDAFVRGMVETMVKISTQTFLGEGQIHRVGFREANDIDLYIEDTTMLYQQLNTTSAIQAFAPRVLAGAMTSSSENVASAIVYGVDAIKEAQVSKLKLAVTQGEYLSGLEGEIIIGEQLADLLEINLGDRVVITVSEAHDGNLSQALFRVSGLFSFNERSMDIGLAFINLSQGQQLLNITGVHEVALRLQHLHQAQDDTLPFWQTLNNNQIETLSWQKLVPQLSSMLAMAKYSTLIVSIIMYVLVCLGLINTMFMSIFERHTEFGILLVIGTRTKQLFYQIMLEGFFIGLLSVTVGLLMAFILCYWGSIVGIDYSELEMSGMTLNEPIYLILDASSFTIMGIATLVVTLIASLYPAFHAARLQPSFAMRKTL</sequence>
<accession>A0A099KVG6</accession>
<keyword evidence="4 7" id="KW-0812">Transmembrane</keyword>
<dbReference type="PANTHER" id="PTHR30489:SF0">
    <property type="entry name" value="LIPOPROTEIN-RELEASING SYSTEM TRANSMEMBRANE PROTEIN LOLE"/>
    <property type="match status" value="1"/>
</dbReference>
<evidence type="ECO:0000256" key="4">
    <source>
        <dbReference type="ARBA" id="ARBA00022692"/>
    </source>
</evidence>
<evidence type="ECO:0000256" key="7">
    <source>
        <dbReference type="SAM" id="Phobius"/>
    </source>
</evidence>
<evidence type="ECO:0000259" key="8">
    <source>
        <dbReference type="Pfam" id="PF02687"/>
    </source>
</evidence>
<evidence type="ECO:0000256" key="1">
    <source>
        <dbReference type="ARBA" id="ARBA00004651"/>
    </source>
</evidence>
<organism evidence="10 11">
    <name type="scientific">Colwellia psychrerythraea</name>
    <name type="common">Vibrio psychroerythus</name>
    <dbReference type="NCBI Taxonomy" id="28229"/>
    <lineage>
        <taxon>Bacteria</taxon>
        <taxon>Pseudomonadati</taxon>
        <taxon>Pseudomonadota</taxon>
        <taxon>Gammaproteobacteria</taxon>
        <taxon>Alteromonadales</taxon>
        <taxon>Colwelliaceae</taxon>
        <taxon>Colwellia</taxon>
    </lineage>
</organism>
<dbReference type="GO" id="GO:0098797">
    <property type="term" value="C:plasma membrane protein complex"/>
    <property type="evidence" value="ECO:0007669"/>
    <property type="project" value="TreeGrafter"/>
</dbReference>
<dbReference type="AlphaFoldDB" id="A0A099KVG6"/>
<evidence type="ECO:0000256" key="6">
    <source>
        <dbReference type="ARBA" id="ARBA00023136"/>
    </source>
</evidence>
<dbReference type="Pfam" id="PF12704">
    <property type="entry name" value="MacB_PCD"/>
    <property type="match status" value="1"/>
</dbReference>
<dbReference type="PANTHER" id="PTHR30489">
    <property type="entry name" value="LIPOPROTEIN-RELEASING SYSTEM TRANSMEMBRANE PROTEIN LOLE"/>
    <property type="match status" value="1"/>
</dbReference>